<protein>
    <submittedName>
        <fullName evidence="2">SbcC_Rad50</fullName>
    </submittedName>
</protein>
<feature type="coiled-coil region" evidence="1">
    <location>
        <begin position="285"/>
        <end position="319"/>
    </location>
</feature>
<organism evidence="2">
    <name type="scientific">uncultured Cytophagales bacterium</name>
    <dbReference type="NCBI Taxonomy" id="158755"/>
    <lineage>
        <taxon>Bacteria</taxon>
        <taxon>Pseudomonadati</taxon>
        <taxon>Bacteroidota</taxon>
        <taxon>Sphingobacteriia</taxon>
        <taxon>Sphingobacteriales</taxon>
        <taxon>environmental samples</taxon>
    </lineage>
</organism>
<feature type="coiled-coil region" evidence="1">
    <location>
        <begin position="354"/>
        <end position="409"/>
    </location>
</feature>
<dbReference type="PANTHER" id="PTHR32114:SF2">
    <property type="entry name" value="ABC TRANSPORTER ABCH.3"/>
    <property type="match status" value="1"/>
</dbReference>
<sequence length="695" mass="77521">MAQDYVTKYGQLEELQHELLDNQRQTAALQAEIARLKEKEGRLLGELTLLQRLCEAENLILNYEAARGQLTPGAPCPLCGSTHHPYREAHYVPQLSETQLRRDRKIEELQQLRQGLDGVRSQLSALEASRVKDQRQVQNLSLETATLEKNFSAFNLQLGKQHPIAEPDTLQMLIGSHQSEQQRLLDIQRDYRTQQDNLHQYREQREGDRAQLQKLEGEIDKIDSLLENLDREKRQVEGDLRRLADHERQYRAALAEKLAPYGLSLPAEPDPQGWLAGLRKRSEDYKRARLEDERTESRLKEVQADAQSLEALVAQVQTQADRRQADLDAILQKGQSLAAQIRELLGGASPARERERLAAAVGEAETALDHLTQERNVRNDQLAKRQGQLQEQQHALADTQARLREGEAALAEKLRGAGFADVAAFRACLLSPDEEARLKTGKERLQAAITQVRGAVGQNEKDLAALIAQALTTATLPEVQAALDAQGAERRSLLENAARLRHILAENAQLEATFAQLARAIERQRAEYGRWKTLSNMIGSATGAEFNTFAQGLTLAHLVQLANRHLRRLNPRYQVRRVPGSDLDLEIIDQDQADNVRPLRTLSGGETFLVSLALALGLSDLAGNKTRIDSLFIDEGFGTLDPHTLDTVIATLENLQATGKLIGIISHVEALKDRITTQVQVIRLSGGVSRVQIGG</sequence>
<dbReference type="InterPro" id="IPR027417">
    <property type="entry name" value="P-loop_NTPase"/>
</dbReference>
<evidence type="ECO:0000256" key="1">
    <source>
        <dbReference type="SAM" id="Coils"/>
    </source>
</evidence>
<dbReference type="SUPFAM" id="SSF52540">
    <property type="entry name" value="P-loop containing nucleoside triphosphate hydrolases"/>
    <property type="match status" value="1"/>
</dbReference>
<dbReference type="Pfam" id="PF13558">
    <property type="entry name" value="SbcC_Walker_B"/>
    <property type="match status" value="1"/>
</dbReference>
<evidence type="ECO:0000313" key="2">
    <source>
        <dbReference type="EMBL" id="CAA9226087.1"/>
    </source>
</evidence>
<dbReference type="PANTHER" id="PTHR32114">
    <property type="entry name" value="ABC TRANSPORTER ABCH.3"/>
    <property type="match status" value="1"/>
</dbReference>
<proteinExistence type="predicted"/>
<dbReference type="AlphaFoldDB" id="A0A6J4HLN6"/>
<name>A0A6J4HLN6_9SPHI</name>
<dbReference type="EMBL" id="CADCTQ010000064">
    <property type="protein sequence ID" value="CAA9226087.1"/>
    <property type="molecule type" value="Genomic_DNA"/>
</dbReference>
<accession>A0A6J4HLN6</accession>
<gene>
    <name evidence="2" type="ORF">AVDCRST_MAG56-703</name>
</gene>
<feature type="coiled-coil region" evidence="1">
    <location>
        <begin position="184"/>
        <end position="249"/>
    </location>
</feature>
<reference evidence="2" key="1">
    <citation type="submission" date="2020-02" db="EMBL/GenBank/DDBJ databases">
        <authorList>
            <person name="Meier V. D."/>
        </authorList>
    </citation>
    <scope>NUCLEOTIDE SEQUENCE</scope>
    <source>
        <strain evidence="2">AVDCRST_MAG56</strain>
    </source>
</reference>
<keyword evidence="1" id="KW-0175">Coiled coil</keyword>
<feature type="coiled-coil region" evidence="1">
    <location>
        <begin position="95"/>
        <end position="129"/>
    </location>
</feature>
<feature type="coiled-coil region" evidence="1">
    <location>
        <begin position="12"/>
        <end position="39"/>
    </location>
</feature>
<dbReference type="Gene3D" id="3.40.50.300">
    <property type="entry name" value="P-loop containing nucleotide triphosphate hydrolases"/>
    <property type="match status" value="1"/>
</dbReference>